<evidence type="ECO:0000313" key="17">
    <source>
        <dbReference type="EMBL" id="BCS86018.1"/>
    </source>
</evidence>
<evidence type="ECO:0000256" key="2">
    <source>
        <dbReference type="ARBA" id="ARBA00004127"/>
    </source>
</evidence>
<evidence type="ECO:0000256" key="16">
    <source>
        <dbReference type="SAM" id="Phobius"/>
    </source>
</evidence>
<dbReference type="PANTHER" id="PTHR14269">
    <property type="entry name" value="CDP-DIACYLGLYCEROL--GLYCEROL-3-PHOSPHATE 3-PHOSPHATIDYLTRANSFERASE-RELATED"/>
    <property type="match status" value="1"/>
</dbReference>
<dbReference type="RefSeq" id="WP_207153613.1">
    <property type="nucleotide sequence ID" value="NZ_AP024484.1"/>
</dbReference>
<evidence type="ECO:0000256" key="12">
    <source>
        <dbReference type="ARBA" id="ARBA00023209"/>
    </source>
</evidence>
<dbReference type="InterPro" id="IPR050324">
    <property type="entry name" value="CDP-alcohol_PTase-I"/>
</dbReference>
<feature type="transmembrane region" description="Helical" evidence="16">
    <location>
        <begin position="34"/>
        <end position="56"/>
    </location>
</feature>
<protein>
    <recommendedName>
        <fullName evidence="5">CDP-diacylglycerol--serine O-phosphatidyltransferase</fullName>
        <ecNumber evidence="4">2.7.8.8</ecNumber>
    </recommendedName>
    <alternativeName>
        <fullName evidence="14">Phosphatidylserine synthase</fullName>
    </alternativeName>
</protein>
<keyword evidence="8 16" id="KW-0812">Transmembrane</keyword>
<gene>
    <name evidence="17" type="ORF">prwr041_19110</name>
</gene>
<dbReference type="Pfam" id="PF01066">
    <property type="entry name" value="CDP-OH_P_transf"/>
    <property type="match status" value="1"/>
</dbReference>
<dbReference type="InterPro" id="IPR004533">
    <property type="entry name" value="CDP-diaglyc--ser_O-PTrfase"/>
</dbReference>
<evidence type="ECO:0000256" key="8">
    <source>
        <dbReference type="ARBA" id="ARBA00022692"/>
    </source>
</evidence>
<dbReference type="NCBIfam" id="TIGR00473">
    <property type="entry name" value="pssA"/>
    <property type="match status" value="1"/>
</dbReference>
<keyword evidence="7 15" id="KW-0808">Transferase</keyword>
<organism evidence="17 18">
    <name type="scientific">Prevotella herbatica</name>
    <dbReference type="NCBI Taxonomy" id="2801997"/>
    <lineage>
        <taxon>Bacteria</taxon>
        <taxon>Pseudomonadati</taxon>
        <taxon>Bacteroidota</taxon>
        <taxon>Bacteroidia</taxon>
        <taxon>Bacteroidales</taxon>
        <taxon>Prevotellaceae</taxon>
        <taxon>Prevotella</taxon>
    </lineage>
</organism>
<comment type="catalytic activity">
    <reaction evidence="1">
        <text>a CDP-1,2-diacyl-sn-glycerol + L-serine = a 1,2-diacyl-sn-glycero-3-phospho-L-serine + CMP + H(+)</text>
        <dbReference type="Rhea" id="RHEA:16913"/>
        <dbReference type="ChEBI" id="CHEBI:15378"/>
        <dbReference type="ChEBI" id="CHEBI:33384"/>
        <dbReference type="ChEBI" id="CHEBI:57262"/>
        <dbReference type="ChEBI" id="CHEBI:58332"/>
        <dbReference type="ChEBI" id="CHEBI:60377"/>
        <dbReference type="EC" id="2.7.8.8"/>
    </reaction>
</comment>
<name>A0ABM7NZQ9_9BACT</name>
<reference evidence="17 18" key="1">
    <citation type="journal article" date="2022" name="Int. J. Syst. Evol. Microbiol.">
        <title>Prevotella herbatica sp. nov., a plant polysaccharide-decomposing anaerobic bacterium isolated from a methanogenic reactor.</title>
        <authorList>
            <person name="Uek A."/>
            <person name="Tonouchi A."/>
            <person name="Kaku N."/>
            <person name="Ueki K."/>
        </authorList>
    </citation>
    <scope>NUCLEOTIDE SEQUENCE [LARGE SCALE GENOMIC DNA]</scope>
    <source>
        <strain evidence="17 18">WR041</strain>
    </source>
</reference>
<keyword evidence="6" id="KW-0444">Lipid biosynthesis</keyword>
<dbReference type="InterPro" id="IPR048254">
    <property type="entry name" value="CDP_ALCOHOL_P_TRANSF_CS"/>
</dbReference>
<dbReference type="InterPro" id="IPR000462">
    <property type="entry name" value="CDP-OH_P_trans"/>
</dbReference>
<evidence type="ECO:0000256" key="6">
    <source>
        <dbReference type="ARBA" id="ARBA00022516"/>
    </source>
</evidence>
<evidence type="ECO:0000256" key="13">
    <source>
        <dbReference type="ARBA" id="ARBA00023264"/>
    </source>
</evidence>
<evidence type="ECO:0000256" key="3">
    <source>
        <dbReference type="ARBA" id="ARBA00010441"/>
    </source>
</evidence>
<sequence>MNFKKHIPNSITCCNLISGCIATTYAFSGNPKMALIWIIIGAVFDFFDGMSARLLHVSSPIGKELDSLADDVTFGVAPATIVFAELGVLEYPSFMEPMRQFIPYIAFVMAAFSALRLAKFNLDERQTTSFIGLPTPANALFWGSLVVANPTWLEGNNWSVLVVIVLVLISCYLLISEIPMFALKFKQWGWKDNKVKYCFMALSVFCVAVFGILEAWWIVISLYFIISVILNLNNKEK</sequence>
<feature type="transmembrane region" description="Helical" evidence="16">
    <location>
        <begin position="130"/>
        <end position="152"/>
    </location>
</feature>
<feature type="transmembrane region" description="Helical" evidence="16">
    <location>
        <begin position="101"/>
        <end position="118"/>
    </location>
</feature>
<evidence type="ECO:0000256" key="15">
    <source>
        <dbReference type="RuleBase" id="RU003750"/>
    </source>
</evidence>
<evidence type="ECO:0000256" key="1">
    <source>
        <dbReference type="ARBA" id="ARBA00000287"/>
    </source>
</evidence>
<keyword evidence="10" id="KW-0443">Lipid metabolism</keyword>
<evidence type="ECO:0000256" key="10">
    <source>
        <dbReference type="ARBA" id="ARBA00023098"/>
    </source>
</evidence>
<evidence type="ECO:0000256" key="11">
    <source>
        <dbReference type="ARBA" id="ARBA00023136"/>
    </source>
</evidence>
<dbReference type="Proteomes" id="UP001319045">
    <property type="component" value="Chromosome"/>
</dbReference>
<keyword evidence="13" id="KW-1208">Phospholipid metabolism</keyword>
<evidence type="ECO:0000256" key="4">
    <source>
        <dbReference type="ARBA" id="ARBA00013174"/>
    </source>
</evidence>
<evidence type="ECO:0000313" key="18">
    <source>
        <dbReference type="Proteomes" id="UP001319045"/>
    </source>
</evidence>
<feature type="transmembrane region" description="Helical" evidence="16">
    <location>
        <begin position="68"/>
        <end position="89"/>
    </location>
</feature>
<evidence type="ECO:0000256" key="7">
    <source>
        <dbReference type="ARBA" id="ARBA00022679"/>
    </source>
</evidence>
<evidence type="ECO:0000256" key="9">
    <source>
        <dbReference type="ARBA" id="ARBA00022989"/>
    </source>
</evidence>
<keyword evidence="18" id="KW-1185">Reference proteome</keyword>
<comment type="subcellular location">
    <subcellularLocation>
        <location evidence="2">Endomembrane system</location>
        <topology evidence="2">Multi-pass membrane protein</topology>
    </subcellularLocation>
</comment>
<dbReference type="InterPro" id="IPR043130">
    <property type="entry name" value="CDP-OH_PTrfase_TM_dom"/>
</dbReference>
<dbReference type="PROSITE" id="PS51257">
    <property type="entry name" value="PROKAR_LIPOPROTEIN"/>
    <property type="match status" value="1"/>
</dbReference>
<feature type="transmembrane region" description="Helical" evidence="16">
    <location>
        <begin position="197"/>
        <end position="230"/>
    </location>
</feature>
<feature type="transmembrane region" description="Helical" evidence="16">
    <location>
        <begin position="158"/>
        <end position="176"/>
    </location>
</feature>
<keyword evidence="12" id="KW-0594">Phospholipid biosynthesis</keyword>
<keyword evidence="9 16" id="KW-1133">Transmembrane helix</keyword>
<keyword evidence="11 16" id="KW-0472">Membrane</keyword>
<proteinExistence type="inferred from homology"/>
<dbReference type="PANTHER" id="PTHR14269:SF61">
    <property type="entry name" value="CDP-DIACYLGLYCEROL--SERINE O-PHOSPHATIDYLTRANSFERASE"/>
    <property type="match status" value="1"/>
</dbReference>
<accession>A0ABM7NZQ9</accession>
<dbReference type="PROSITE" id="PS00379">
    <property type="entry name" value="CDP_ALCOHOL_P_TRANSF"/>
    <property type="match status" value="1"/>
</dbReference>
<dbReference type="EMBL" id="AP024484">
    <property type="protein sequence ID" value="BCS86018.1"/>
    <property type="molecule type" value="Genomic_DNA"/>
</dbReference>
<evidence type="ECO:0000256" key="14">
    <source>
        <dbReference type="ARBA" id="ARBA00032361"/>
    </source>
</evidence>
<comment type="similarity">
    <text evidence="3 15">Belongs to the CDP-alcohol phosphatidyltransferase class-I family.</text>
</comment>
<evidence type="ECO:0000256" key="5">
    <source>
        <dbReference type="ARBA" id="ARBA00017171"/>
    </source>
</evidence>
<dbReference type="EC" id="2.7.8.8" evidence="4"/>
<dbReference type="Gene3D" id="1.20.120.1760">
    <property type="match status" value="1"/>
</dbReference>